<gene>
    <name evidence="1" type="ORF">HPB50_013442</name>
</gene>
<keyword evidence="2" id="KW-1185">Reference proteome</keyword>
<sequence>MPLQGLALRGPDLWVVGSLATPLAALEGGRKQEEEPQGVALPLRLAFRGRLIVTLWRGLAAAGRQGHHADSGTRGKHQGQQGRPGAPGSEKRPPGKAEDSRRPHQDRSAGASPVGSAKPGQEQQAAGTGPGQHEQHAAAAHEAKQKQQDPETASRWADPGGSAVADKGAGKSERESLRCNRAGIQVLLRKSSEGWMVKPTHHYTLILAEAPVTEVAQVVPPAPQQPALTANLDYAQGVHLLAAPLTYAQAARKPQQPPFSTRPHPPQREVHAASWAVPGNYDGGPKVRLFSFPSDQKRKAEWQRAVRRDDVDVAQLKDPKVCERHIKPEYLRTTLLYTNVDGRTIKAPMKLTRLTPDALPTIFPDCPAYVSDKRKRREDPEERKSRTEHKLLQRAIQQSKITYENESQENKVQNLSDITSRVERIQHKVFWSTAVCDSCVIFAHMEMTSEAPDVTMSVVWWKIANVKTLEKGHRQRDVWQEPLRDMHFQQIEFLDNFVTWLDAWSCRGTHSNGLTKETHFALRLSTYALFKLARYSLHKLGFRYVLLGEFQTDSLEARFGKYRQLCGSQYNVSITQVFEAETKIRLQNTLVLEDLPSSNQEEKTLNVDTLISKYSITLTDESLKSCLFICNNEVYKAALPECHRTLETRLQHTVPLQYVAEVCMRTARGSCVLRQGKATVAILEATVASSDLKDLQVTSAEARELEMNSRQQSRSNLWQQARLNRLTASCFGRVIKRLNWTEKGLYNLTESKDLSRVRAIQYGLRNENVAADRYCSVMKSHGHNVSLRYCGLFVNPTCPWLGASPDRLIYDPEEASYGVLEVKCPYSLKDSTPEVAKAQSVGHAIKKFHTKHKFGKRVRRSLAENFRKRPATTQDNGDDKLAAAIDNSVAGLTDTSPASPSVADNVAESGHVHHDRQILQPKQIEEKKKAKERWKAALDR</sequence>
<evidence type="ECO:0000313" key="1">
    <source>
        <dbReference type="EMBL" id="KAH6933202.1"/>
    </source>
</evidence>
<dbReference type="EMBL" id="CM023484">
    <property type="protein sequence ID" value="KAH6933202.1"/>
    <property type="molecule type" value="Genomic_DNA"/>
</dbReference>
<accession>A0ACB7SJ74</accession>
<comment type="caution">
    <text evidence="1">The sequence shown here is derived from an EMBL/GenBank/DDBJ whole genome shotgun (WGS) entry which is preliminary data.</text>
</comment>
<dbReference type="Proteomes" id="UP000821845">
    <property type="component" value="Chromosome 4"/>
</dbReference>
<reference evidence="1" key="1">
    <citation type="submission" date="2020-05" db="EMBL/GenBank/DDBJ databases">
        <title>Large-scale comparative analyses of tick genomes elucidate their genetic diversity and vector capacities.</title>
        <authorList>
            <person name="Jia N."/>
            <person name="Wang J."/>
            <person name="Shi W."/>
            <person name="Du L."/>
            <person name="Sun Y."/>
            <person name="Zhan W."/>
            <person name="Jiang J."/>
            <person name="Wang Q."/>
            <person name="Zhang B."/>
            <person name="Ji P."/>
            <person name="Sakyi L.B."/>
            <person name="Cui X."/>
            <person name="Yuan T."/>
            <person name="Jiang B."/>
            <person name="Yang W."/>
            <person name="Lam T.T.-Y."/>
            <person name="Chang Q."/>
            <person name="Ding S."/>
            <person name="Wang X."/>
            <person name="Zhu J."/>
            <person name="Ruan X."/>
            <person name="Zhao L."/>
            <person name="Wei J."/>
            <person name="Que T."/>
            <person name="Du C."/>
            <person name="Cheng J."/>
            <person name="Dai P."/>
            <person name="Han X."/>
            <person name="Huang E."/>
            <person name="Gao Y."/>
            <person name="Liu J."/>
            <person name="Shao H."/>
            <person name="Ye R."/>
            <person name="Li L."/>
            <person name="Wei W."/>
            <person name="Wang X."/>
            <person name="Wang C."/>
            <person name="Yang T."/>
            <person name="Huo Q."/>
            <person name="Li W."/>
            <person name="Guo W."/>
            <person name="Chen H."/>
            <person name="Zhou L."/>
            <person name="Ni X."/>
            <person name="Tian J."/>
            <person name="Zhou Y."/>
            <person name="Sheng Y."/>
            <person name="Liu T."/>
            <person name="Pan Y."/>
            <person name="Xia L."/>
            <person name="Li J."/>
            <person name="Zhao F."/>
            <person name="Cao W."/>
        </authorList>
    </citation>
    <scope>NUCLEOTIDE SEQUENCE</scope>
    <source>
        <strain evidence="1">Hyas-2018</strain>
    </source>
</reference>
<proteinExistence type="predicted"/>
<organism evidence="1 2">
    <name type="scientific">Hyalomma asiaticum</name>
    <name type="common">Tick</name>
    <dbReference type="NCBI Taxonomy" id="266040"/>
    <lineage>
        <taxon>Eukaryota</taxon>
        <taxon>Metazoa</taxon>
        <taxon>Ecdysozoa</taxon>
        <taxon>Arthropoda</taxon>
        <taxon>Chelicerata</taxon>
        <taxon>Arachnida</taxon>
        <taxon>Acari</taxon>
        <taxon>Parasitiformes</taxon>
        <taxon>Ixodida</taxon>
        <taxon>Ixodoidea</taxon>
        <taxon>Ixodidae</taxon>
        <taxon>Hyalomminae</taxon>
        <taxon>Hyalomma</taxon>
    </lineage>
</organism>
<protein>
    <submittedName>
        <fullName evidence="1">Uncharacterized protein</fullName>
    </submittedName>
</protein>
<name>A0ACB7SJ74_HYAAI</name>
<evidence type="ECO:0000313" key="2">
    <source>
        <dbReference type="Proteomes" id="UP000821845"/>
    </source>
</evidence>